<comment type="caution">
    <text evidence="7">The sequence shown here is derived from an EMBL/GenBank/DDBJ whole genome shotgun (WGS) entry which is preliminary data.</text>
</comment>
<evidence type="ECO:0000256" key="4">
    <source>
        <dbReference type="ARBA" id="ARBA00071156"/>
    </source>
</evidence>
<organism evidence="7 8">
    <name type="scientific">Malus domestica</name>
    <name type="common">Apple</name>
    <name type="synonym">Pyrus malus</name>
    <dbReference type="NCBI Taxonomy" id="3750"/>
    <lineage>
        <taxon>Eukaryota</taxon>
        <taxon>Viridiplantae</taxon>
        <taxon>Streptophyta</taxon>
        <taxon>Embryophyta</taxon>
        <taxon>Tracheophyta</taxon>
        <taxon>Spermatophyta</taxon>
        <taxon>Magnoliopsida</taxon>
        <taxon>eudicotyledons</taxon>
        <taxon>Gunneridae</taxon>
        <taxon>Pentapetalae</taxon>
        <taxon>rosids</taxon>
        <taxon>fabids</taxon>
        <taxon>Rosales</taxon>
        <taxon>Rosaceae</taxon>
        <taxon>Amygdaloideae</taxon>
        <taxon>Maleae</taxon>
        <taxon>Malus</taxon>
    </lineage>
</organism>
<reference evidence="7 8" key="1">
    <citation type="submission" date="2018-10" db="EMBL/GenBank/DDBJ databases">
        <title>A high-quality apple genome assembly.</title>
        <authorList>
            <person name="Hu J."/>
        </authorList>
    </citation>
    <scope>NUCLEOTIDE SEQUENCE [LARGE SCALE GENOMIC DNA]</scope>
    <source>
        <strain evidence="8">cv. HFTH1</strain>
        <tissue evidence="7">Young leaf</tissue>
    </source>
</reference>
<dbReference type="GO" id="GO:0004864">
    <property type="term" value="F:protein phosphatase inhibitor activity"/>
    <property type="evidence" value="ECO:0007669"/>
    <property type="project" value="InterPro"/>
</dbReference>
<dbReference type="GO" id="GO:0010427">
    <property type="term" value="F:abscisic acid binding"/>
    <property type="evidence" value="ECO:0007669"/>
    <property type="project" value="InterPro"/>
</dbReference>
<dbReference type="InterPro" id="IPR000916">
    <property type="entry name" value="Bet_v_I/MLP"/>
</dbReference>
<evidence type="ECO:0000256" key="2">
    <source>
        <dbReference type="ARBA" id="ARBA00022821"/>
    </source>
</evidence>
<keyword evidence="8" id="KW-1185">Reference proteome</keyword>
<evidence type="ECO:0000256" key="5">
    <source>
        <dbReference type="ARBA" id="ARBA00078490"/>
    </source>
</evidence>
<accession>A0A498HR79</accession>
<feature type="domain" description="Bet v I/Major latex protein" evidence="6">
    <location>
        <begin position="247"/>
        <end position="369"/>
    </location>
</feature>
<dbReference type="GO" id="GO:0005737">
    <property type="term" value="C:cytoplasm"/>
    <property type="evidence" value="ECO:0007669"/>
    <property type="project" value="TreeGrafter"/>
</dbReference>
<dbReference type="InterPro" id="IPR050279">
    <property type="entry name" value="Plant_def-hormone_signal"/>
</dbReference>
<dbReference type="PROSITE" id="PS00451">
    <property type="entry name" value="PATHOGENESIS_BETVI"/>
    <property type="match status" value="1"/>
</dbReference>
<dbReference type="CDD" id="cd07816">
    <property type="entry name" value="Bet_v1-like"/>
    <property type="match status" value="2"/>
</dbReference>
<dbReference type="PANTHER" id="PTHR31213:SF55">
    <property type="entry name" value="STRESS-INDUCED PROTEIN SAM22"/>
    <property type="match status" value="1"/>
</dbReference>
<dbReference type="Proteomes" id="UP000290289">
    <property type="component" value="Chromosome 16"/>
</dbReference>
<dbReference type="GO" id="GO:0006952">
    <property type="term" value="P:defense response"/>
    <property type="evidence" value="ECO:0007669"/>
    <property type="project" value="UniProtKB-KW"/>
</dbReference>
<dbReference type="AlphaFoldDB" id="A0A498HR79"/>
<evidence type="ECO:0000256" key="3">
    <source>
        <dbReference type="ARBA" id="ARBA00023265"/>
    </source>
</evidence>
<dbReference type="SUPFAM" id="SSF55961">
    <property type="entry name" value="Bet v1-like"/>
    <property type="match status" value="2"/>
</dbReference>
<name>A0A498HR79_MALDO</name>
<dbReference type="STRING" id="3750.A0A498HR79"/>
<dbReference type="Pfam" id="PF00407">
    <property type="entry name" value="Bet_v_1"/>
    <property type="match status" value="2"/>
</dbReference>
<dbReference type="GO" id="GO:0038023">
    <property type="term" value="F:signaling receptor activity"/>
    <property type="evidence" value="ECO:0007669"/>
    <property type="project" value="InterPro"/>
</dbReference>
<sequence length="369" mass="41180">MAGGDSQEDEGDLRIFFPFTWTASIENFKFCPNSFRYRGLILHTYPPSQIYKYHPLERTFCHINVDHPLCFLISFLISLILSKLLKIIIMGVLTYETEYASVIPPARLYNALVLDADNLIPKIAPQAVKTVEILEGDGGVGTIKKVSFGEGSEYSYVKHKVEGIDKDNFVYSYNLIEGDAISDKIEKISYEIKLVASGSGSIIKNISHYHTKGDVEIKEEHVKAGKERAHGLFKLIENHLLLEIITMGVFTYETEYASIIPPARLYNALVLDVDNLIPKIAPQAIKTAEILEGDGGVGTIKKISFGEGSEYSFVKHKVDGIDKDNFVYSYSLIEGDAISETIKKISYEIKLVASGNGSIIKNISHYHTK</sequence>
<evidence type="ECO:0000256" key="1">
    <source>
        <dbReference type="ARBA" id="ARBA00009744"/>
    </source>
</evidence>
<dbReference type="Gene3D" id="3.30.530.20">
    <property type="match status" value="2"/>
</dbReference>
<dbReference type="GO" id="GO:0009738">
    <property type="term" value="P:abscisic acid-activated signaling pathway"/>
    <property type="evidence" value="ECO:0007669"/>
    <property type="project" value="InterPro"/>
</dbReference>
<proteinExistence type="inferred from homology"/>
<dbReference type="GO" id="GO:0005634">
    <property type="term" value="C:nucleus"/>
    <property type="evidence" value="ECO:0007669"/>
    <property type="project" value="TreeGrafter"/>
</dbReference>
<feature type="domain" description="Bet v I/Major latex protein" evidence="6">
    <location>
        <begin position="90"/>
        <end position="241"/>
    </location>
</feature>
<dbReference type="InterPro" id="IPR024949">
    <property type="entry name" value="Bet_v_I_allergen"/>
</dbReference>
<dbReference type="PRINTS" id="PR00634">
    <property type="entry name" value="BETALLERGEN"/>
</dbReference>
<dbReference type="PANTHER" id="PTHR31213">
    <property type="entry name" value="OS08G0374000 PROTEIN-RELATED"/>
    <property type="match status" value="1"/>
</dbReference>
<keyword evidence="2" id="KW-0611">Plant defense</keyword>
<evidence type="ECO:0000313" key="7">
    <source>
        <dbReference type="EMBL" id="RXH71947.1"/>
    </source>
</evidence>
<dbReference type="FunFam" id="3.30.530.20:FF:000007">
    <property type="entry name" value="Major pollen allergen Bet v 1-A"/>
    <property type="match status" value="2"/>
</dbReference>
<evidence type="ECO:0000259" key="6">
    <source>
        <dbReference type="Pfam" id="PF00407"/>
    </source>
</evidence>
<protein>
    <recommendedName>
        <fullName evidence="4">Major allergen Mal d 1</fullName>
    </recommendedName>
    <alternativeName>
        <fullName evidence="5">Allergen Mal d I</fullName>
    </alternativeName>
</protein>
<gene>
    <name evidence="7" type="ORF">DVH24_025448</name>
</gene>
<keyword evidence="3" id="KW-0568">Pathogenesis-related protein</keyword>
<comment type="similarity">
    <text evidence="1">Belongs to the BetVI family.</text>
</comment>
<dbReference type="EMBL" id="RDQH01000342">
    <property type="protein sequence ID" value="RXH71947.1"/>
    <property type="molecule type" value="Genomic_DNA"/>
</dbReference>
<dbReference type="InterPro" id="IPR023393">
    <property type="entry name" value="START-like_dom_sf"/>
</dbReference>
<evidence type="ECO:0000313" key="8">
    <source>
        <dbReference type="Proteomes" id="UP000290289"/>
    </source>
</evidence>